<proteinExistence type="predicted"/>
<feature type="compositionally biased region" description="Basic residues" evidence="1">
    <location>
        <begin position="62"/>
        <end position="71"/>
    </location>
</feature>
<keyword evidence="2" id="KW-0472">Membrane</keyword>
<reference evidence="4" key="1">
    <citation type="submission" date="2016-10" db="EMBL/GenBank/DDBJ databases">
        <authorList>
            <person name="Varghese N."/>
            <person name="Submissions S."/>
        </authorList>
    </citation>
    <scope>NUCLEOTIDE SEQUENCE [LARGE SCALE GENOMIC DNA]</scope>
    <source>
        <strain evidence="4">IBRC-M 10655</strain>
    </source>
</reference>
<evidence type="ECO:0000256" key="2">
    <source>
        <dbReference type="SAM" id="Phobius"/>
    </source>
</evidence>
<protein>
    <submittedName>
        <fullName evidence="3">Uncharacterized protein</fullName>
    </submittedName>
</protein>
<gene>
    <name evidence="3" type="ORF">SAMN05192558_106168</name>
</gene>
<feature type="region of interest" description="Disordered" evidence="1">
    <location>
        <begin position="62"/>
        <end position="85"/>
    </location>
</feature>
<feature type="transmembrane region" description="Helical" evidence="2">
    <location>
        <begin position="15"/>
        <end position="41"/>
    </location>
</feature>
<dbReference type="EMBL" id="FNJB01000006">
    <property type="protein sequence ID" value="SDP05706.1"/>
    <property type="molecule type" value="Genomic_DNA"/>
</dbReference>
<name>A0A1H0PM86_9PSEU</name>
<keyword evidence="2" id="KW-1133">Transmembrane helix</keyword>
<evidence type="ECO:0000256" key="1">
    <source>
        <dbReference type="SAM" id="MobiDB-lite"/>
    </source>
</evidence>
<evidence type="ECO:0000313" key="3">
    <source>
        <dbReference type="EMBL" id="SDP05706.1"/>
    </source>
</evidence>
<keyword evidence="2" id="KW-0812">Transmembrane</keyword>
<sequence>MPTLVQVLTQLPVPLLAIVVLLRYAPSALLVLLAGVIAVAVRGERGERALTVLRMLLQARRTRVGRPRRTRSASAQVDEPGSGGQ</sequence>
<accession>A0A1H0PM86</accession>
<dbReference type="AlphaFoldDB" id="A0A1H0PM86"/>
<dbReference type="STRING" id="504798.SAMN05421871_106284"/>
<evidence type="ECO:0000313" key="4">
    <source>
        <dbReference type="Proteomes" id="UP000199651"/>
    </source>
</evidence>
<organism evidence="3 4">
    <name type="scientific">Actinokineospora alba</name>
    <dbReference type="NCBI Taxonomy" id="504798"/>
    <lineage>
        <taxon>Bacteria</taxon>
        <taxon>Bacillati</taxon>
        <taxon>Actinomycetota</taxon>
        <taxon>Actinomycetes</taxon>
        <taxon>Pseudonocardiales</taxon>
        <taxon>Pseudonocardiaceae</taxon>
        <taxon>Actinokineospora</taxon>
    </lineage>
</organism>
<dbReference type="RefSeq" id="WP_091376996.1">
    <property type="nucleotide sequence ID" value="NZ_FNDV01000006.1"/>
</dbReference>
<keyword evidence="4" id="KW-1185">Reference proteome</keyword>
<dbReference type="Proteomes" id="UP000199651">
    <property type="component" value="Unassembled WGS sequence"/>
</dbReference>